<dbReference type="GO" id="GO:0003684">
    <property type="term" value="F:damaged DNA binding"/>
    <property type="evidence" value="ECO:0007669"/>
    <property type="project" value="InterPro"/>
</dbReference>
<dbReference type="Gene3D" id="1.10.150.20">
    <property type="entry name" value="5' to 3' exonuclease, C-terminal subdomain"/>
    <property type="match status" value="1"/>
</dbReference>
<dbReference type="PROSITE" id="PS50173">
    <property type="entry name" value="UMUC"/>
    <property type="match status" value="1"/>
</dbReference>
<comment type="similarity">
    <text evidence="1">Belongs to the DNA polymerase type-Y family.</text>
</comment>
<evidence type="ECO:0000256" key="1">
    <source>
        <dbReference type="ARBA" id="ARBA00010945"/>
    </source>
</evidence>
<dbReference type="GO" id="GO:0006281">
    <property type="term" value="P:DNA repair"/>
    <property type="evidence" value="ECO:0007669"/>
    <property type="project" value="InterPro"/>
</dbReference>
<feature type="domain" description="UmuC" evidence="6">
    <location>
        <begin position="9"/>
        <end position="237"/>
    </location>
</feature>
<dbReference type="SUPFAM" id="SSF56672">
    <property type="entry name" value="DNA/RNA polymerases"/>
    <property type="match status" value="1"/>
</dbReference>
<comment type="caution">
    <text evidence="7">The sequence shown here is derived from an EMBL/GenBank/DDBJ whole genome shotgun (WGS) entry which is preliminary data.</text>
</comment>
<dbReference type="PANTHER" id="PTHR11076">
    <property type="entry name" value="DNA REPAIR POLYMERASE UMUC / TRANSFERASE FAMILY MEMBER"/>
    <property type="match status" value="1"/>
</dbReference>
<evidence type="ECO:0000256" key="4">
    <source>
        <dbReference type="ARBA" id="ARBA00022763"/>
    </source>
</evidence>
<sequence length="510" mass="57753">MEKKQEKSYIAIDLKSFYASVECAKRGLDPLDTNLVVADSSRTQKTICLAVSPSLKALGIPGRPRLFEVEQKVKEINAGRREKISGRDFKDSSCFQGALKKDPFLKLDFITAVPRMALYLDYSTRIYKIYLKYLAPEDIHVYSIDEVFMDVTGYLNTYQMSAKELAGVIIRDVYDATGITAAAGIGTNLYLCKIAMDIMAKHAPRNADGVRIASLDEMSYRRQLWDHRPITDFWRVGKGYAAKLAANGMYTMGDIARCSLGGSGDLYNENLLYRLFGVNAELLIDHAWGWEPCTMEAIKNYRPQNSSICSGQVLHCPYTADKARLVVKEMTDLMGLELTGKGLVTDQIILTVGYDRQNLTDPDRRNRYRGEIKSDRYGRKVPVHAHGTANLKQGTASCRLLIRAALDLYDRIIDRDLLVRRITITVGRLKSEADLRFTAIYTQMDLFTDWKHWEKEQAKETEELEKEKHLQQAVLNIKKRFGKNALLKGMSLEEGATAMERNRQIGGHKA</sequence>
<keyword evidence="7" id="KW-0489">Methyltransferase</keyword>
<dbReference type="GO" id="GO:0008168">
    <property type="term" value="F:methyltransferase activity"/>
    <property type="evidence" value="ECO:0007669"/>
    <property type="project" value="UniProtKB-KW"/>
</dbReference>
<dbReference type="InterPro" id="IPR050116">
    <property type="entry name" value="DNA_polymerase-Y"/>
</dbReference>
<dbReference type="PANTHER" id="PTHR11076:SF35">
    <property type="entry name" value="DNA REPAIR PROTEIN HOMOLOG YOBH"/>
    <property type="match status" value="1"/>
</dbReference>
<dbReference type="Gene3D" id="3.30.70.270">
    <property type="match status" value="1"/>
</dbReference>
<proteinExistence type="inferred from homology"/>
<reference evidence="7" key="2">
    <citation type="submission" date="2021-04" db="EMBL/GenBank/DDBJ databases">
        <authorList>
            <person name="Gilroy R."/>
        </authorList>
    </citation>
    <scope>NUCLEOTIDE SEQUENCE</scope>
    <source>
        <strain evidence="7">CHK192-9172</strain>
    </source>
</reference>
<dbReference type="AlphaFoldDB" id="A0A9D2IFI9"/>
<reference evidence="7" key="1">
    <citation type="journal article" date="2021" name="PeerJ">
        <title>Extensive microbial diversity within the chicken gut microbiome revealed by metagenomics and culture.</title>
        <authorList>
            <person name="Gilroy R."/>
            <person name="Ravi A."/>
            <person name="Getino M."/>
            <person name="Pursley I."/>
            <person name="Horton D.L."/>
            <person name="Alikhan N.F."/>
            <person name="Baker D."/>
            <person name="Gharbi K."/>
            <person name="Hall N."/>
            <person name="Watson M."/>
            <person name="Adriaenssens E.M."/>
            <person name="Foster-Nyarko E."/>
            <person name="Jarju S."/>
            <person name="Secka A."/>
            <person name="Antonio M."/>
            <person name="Oren A."/>
            <person name="Chaudhuri R.R."/>
            <person name="La Ragione R."/>
            <person name="Hildebrand F."/>
            <person name="Pallen M.J."/>
        </authorList>
    </citation>
    <scope>NUCLEOTIDE SEQUENCE</scope>
    <source>
        <strain evidence="7">CHK192-9172</strain>
    </source>
</reference>
<accession>A0A9D2IFI9</accession>
<keyword evidence="5" id="KW-0239">DNA-directed DNA polymerase</keyword>
<gene>
    <name evidence="7" type="ORF">IAA08_04510</name>
</gene>
<keyword evidence="5" id="KW-0808">Transferase</keyword>
<dbReference type="GO" id="GO:0032259">
    <property type="term" value="P:methylation"/>
    <property type="evidence" value="ECO:0007669"/>
    <property type="project" value="UniProtKB-KW"/>
</dbReference>
<dbReference type="GO" id="GO:0009432">
    <property type="term" value="P:SOS response"/>
    <property type="evidence" value="ECO:0007669"/>
    <property type="project" value="TreeGrafter"/>
</dbReference>
<evidence type="ECO:0000313" key="7">
    <source>
        <dbReference type="EMBL" id="HIZ07182.1"/>
    </source>
</evidence>
<dbReference type="InterPro" id="IPR043128">
    <property type="entry name" value="Rev_trsase/Diguanyl_cyclase"/>
</dbReference>
<evidence type="ECO:0000256" key="3">
    <source>
        <dbReference type="ARBA" id="ARBA00022695"/>
    </source>
</evidence>
<evidence type="ECO:0000256" key="2">
    <source>
        <dbReference type="ARBA" id="ARBA00022457"/>
    </source>
</evidence>
<dbReference type="InterPro" id="IPR001126">
    <property type="entry name" value="UmuC"/>
</dbReference>
<name>A0A9D2IFI9_9FIRM</name>
<dbReference type="Proteomes" id="UP000824024">
    <property type="component" value="Unassembled WGS sequence"/>
</dbReference>
<dbReference type="GO" id="GO:0042276">
    <property type="term" value="P:error-prone translesion synthesis"/>
    <property type="evidence" value="ECO:0007669"/>
    <property type="project" value="TreeGrafter"/>
</dbReference>
<keyword evidence="2" id="KW-0515">Mutator protein</keyword>
<keyword evidence="4" id="KW-0227">DNA damage</keyword>
<dbReference type="GO" id="GO:0003887">
    <property type="term" value="F:DNA-directed DNA polymerase activity"/>
    <property type="evidence" value="ECO:0007669"/>
    <property type="project" value="UniProtKB-KW"/>
</dbReference>
<evidence type="ECO:0000259" key="6">
    <source>
        <dbReference type="PROSITE" id="PS50173"/>
    </source>
</evidence>
<dbReference type="Pfam" id="PF00817">
    <property type="entry name" value="IMS"/>
    <property type="match status" value="1"/>
</dbReference>
<keyword evidence="3" id="KW-0548">Nucleotidyltransferase</keyword>
<dbReference type="InterPro" id="IPR043502">
    <property type="entry name" value="DNA/RNA_pol_sf"/>
</dbReference>
<organism evidence="7 8">
    <name type="scientific">Candidatus Eubacterium avistercoris</name>
    <dbReference type="NCBI Taxonomy" id="2838567"/>
    <lineage>
        <taxon>Bacteria</taxon>
        <taxon>Bacillati</taxon>
        <taxon>Bacillota</taxon>
        <taxon>Clostridia</taxon>
        <taxon>Eubacteriales</taxon>
        <taxon>Eubacteriaceae</taxon>
        <taxon>Eubacterium</taxon>
    </lineage>
</organism>
<dbReference type="GO" id="GO:0005829">
    <property type="term" value="C:cytosol"/>
    <property type="evidence" value="ECO:0007669"/>
    <property type="project" value="TreeGrafter"/>
</dbReference>
<evidence type="ECO:0000256" key="5">
    <source>
        <dbReference type="ARBA" id="ARBA00022932"/>
    </source>
</evidence>
<dbReference type="EMBL" id="DXCH01000129">
    <property type="protein sequence ID" value="HIZ07182.1"/>
    <property type="molecule type" value="Genomic_DNA"/>
</dbReference>
<evidence type="ECO:0000313" key="8">
    <source>
        <dbReference type="Proteomes" id="UP000824024"/>
    </source>
</evidence>
<protein>
    <submittedName>
        <fullName evidence="7">DNA methylase</fullName>
    </submittedName>
</protein>